<dbReference type="AlphaFoldDB" id="A0A2P6MQK1"/>
<evidence type="ECO:0000256" key="8">
    <source>
        <dbReference type="SAM" id="Coils"/>
    </source>
</evidence>
<gene>
    <name evidence="10" type="ORF">PROFUN_08149</name>
</gene>
<dbReference type="SUPFAM" id="SSF100920">
    <property type="entry name" value="Heat shock protein 70kD (HSP70), peptide-binding domain"/>
    <property type="match status" value="1"/>
</dbReference>
<dbReference type="NCBIfam" id="NF001413">
    <property type="entry name" value="PRK00290.1"/>
    <property type="match status" value="1"/>
</dbReference>
<dbReference type="GO" id="GO:0006986">
    <property type="term" value="P:response to unfolded protein"/>
    <property type="evidence" value="ECO:0007669"/>
    <property type="project" value="UniProtKB-ARBA"/>
</dbReference>
<evidence type="ECO:0000256" key="3">
    <source>
        <dbReference type="ARBA" id="ARBA00022729"/>
    </source>
</evidence>
<dbReference type="EMBL" id="MDYQ01000520">
    <property type="protein sequence ID" value="PRP73956.1"/>
    <property type="molecule type" value="Genomic_DNA"/>
</dbReference>
<dbReference type="InterPro" id="IPR029047">
    <property type="entry name" value="HSP70_peptide-bd_sf"/>
</dbReference>
<evidence type="ECO:0000256" key="2">
    <source>
        <dbReference type="ARBA" id="ARBA00007381"/>
    </source>
</evidence>
<evidence type="ECO:0000256" key="6">
    <source>
        <dbReference type="ARBA" id="ARBA00022840"/>
    </source>
</evidence>
<dbReference type="GO" id="GO:0005524">
    <property type="term" value="F:ATP binding"/>
    <property type="evidence" value="ECO:0007669"/>
    <property type="project" value="UniProtKB-KW"/>
</dbReference>
<dbReference type="OrthoDB" id="2401965at2759"/>
<dbReference type="InterPro" id="IPR013126">
    <property type="entry name" value="Hsp_70_fam"/>
</dbReference>
<dbReference type="InterPro" id="IPR018181">
    <property type="entry name" value="Heat_shock_70_CS"/>
</dbReference>
<comment type="subcellular location">
    <subcellularLocation>
        <location evidence="1">Endoplasmic reticulum lumen</location>
    </subcellularLocation>
</comment>
<dbReference type="Gene3D" id="3.90.640.10">
    <property type="entry name" value="Actin, Chain A, domain 4"/>
    <property type="match status" value="1"/>
</dbReference>
<dbReference type="Proteomes" id="UP000241769">
    <property type="component" value="Unassembled WGS sequence"/>
</dbReference>
<proteinExistence type="inferred from homology"/>
<dbReference type="SUPFAM" id="SSF53067">
    <property type="entry name" value="Actin-like ATPase domain"/>
    <property type="match status" value="2"/>
</dbReference>
<accession>A0A2P6MQK1</accession>
<keyword evidence="5" id="KW-0256">Endoplasmic reticulum</keyword>
<dbReference type="FunFam" id="3.30.30.30:FF:000001">
    <property type="entry name" value="heat shock 70 kDa protein-like"/>
    <property type="match status" value="1"/>
</dbReference>
<evidence type="ECO:0000256" key="9">
    <source>
        <dbReference type="SAM" id="SignalP"/>
    </source>
</evidence>
<dbReference type="FunFam" id="3.90.640.10:FF:000153">
    <property type="entry name" value="Endoplasmic reticulum chaperone BiP"/>
    <property type="match status" value="1"/>
</dbReference>
<evidence type="ECO:0000256" key="4">
    <source>
        <dbReference type="ARBA" id="ARBA00022741"/>
    </source>
</evidence>
<keyword evidence="8" id="KW-0175">Coiled coil</keyword>
<keyword evidence="11" id="KW-1185">Reference proteome</keyword>
<dbReference type="GO" id="GO:0140662">
    <property type="term" value="F:ATP-dependent protein folding chaperone"/>
    <property type="evidence" value="ECO:0007669"/>
    <property type="project" value="InterPro"/>
</dbReference>
<protein>
    <submittedName>
        <fullName evidence="10">78 kDa glucose-regulated protein</fullName>
    </submittedName>
</protein>
<dbReference type="Gene3D" id="3.30.420.40">
    <property type="match status" value="2"/>
</dbReference>
<dbReference type="FunFam" id="3.30.420.40:FF:000026">
    <property type="entry name" value="Heat shock protein 70"/>
    <property type="match status" value="1"/>
</dbReference>
<organism evidence="10 11">
    <name type="scientific">Planoprotostelium fungivorum</name>
    <dbReference type="NCBI Taxonomy" id="1890364"/>
    <lineage>
        <taxon>Eukaryota</taxon>
        <taxon>Amoebozoa</taxon>
        <taxon>Evosea</taxon>
        <taxon>Variosea</taxon>
        <taxon>Cavosteliida</taxon>
        <taxon>Cavosteliaceae</taxon>
        <taxon>Planoprotostelium</taxon>
    </lineage>
</organism>
<dbReference type="PRINTS" id="PR00301">
    <property type="entry name" value="HEATSHOCK70"/>
</dbReference>
<dbReference type="InParanoid" id="A0A2P6MQK1"/>
<keyword evidence="6 7" id="KW-0067">ATP-binding</keyword>
<evidence type="ECO:0000256" key="5">
    <source>
        <dbReference type="ARBA" id="ARBA00022824"/>
    </source>
</evidence>
<dbReference type="Gene3D" id="2.60.34.10">
    <property type="entry name" value="Substrate Binding Domain Of DNAk, Chain A, domain 1"/>
    <property type="match status" value="1"/>
</dbReference>
<feature type="chain" id="PRO_5015189206" evidence="9">
    <location>
        <begin position="26"/>
        <end position="615"/>
    </location>
</feature>
<feature type="signal peptide" evidence="9">
    <location>
        <begin position="1"/>
        <end position="25"/>
    </location>
</feature>
<feature type="coiled-coil region" evidence="8">
    <location>
        <begin position="279"/>
        <end position="306"/>
    </location>
</feature>
<dbReference type="FunFam" id="2.60.34.10:FF:000012">
    <property type="entry name" value="Heat shock 70 kDa protein"/>
    <property type="match status" value="1"/>
</dbReference>
<dbReference type="Pfam" id="PF00012">
    <property type="entry name" value="HSP70"/>
    <property type="match status" value="1"/>
</dbReference>
<keyword evidence="3 9" id="KW-0732">Signal</keyword>
<dbReference type="PANTHER" id="PTHR19375">
    <property type="entry name" value="HEAT SHOCK PROTEIN 70KDA"/>
    <property type="match status" value="1"/>
</dbReference>
<comment type="caution">
    <text evidence="10">The sequence shown here is derived from an EMBL/GenBank/DDBJ whole genome shotgun (WGS) entry which is preliminary data.</text>
</comment>
<comment type="similarity">
    <text evidence="2 7">Belongs to the heat shock protein 70 family.</text>
</comment>
<sequence>MRSGTITYTLAVVAILSILLPTGGALEDDRVEWPVIGIDLGTAYSCVSVAKDGQVEILENDLGDRLTPSYVAFTDTETLIGEAAKSQAVVNPENTVFDVKRLMGRKYNDPEVQRDKKLYPFEIIEKDSKPYIRVTVNGEKKSFSPEEIKAMILTKMKETAEAKIGKPVKNAILTCPTYFNDAQRQATKEAGILAGLDVQRIINEPTAAALAYGLDKKGEKNVLVFDLGGAFDVSVLTIEDGIFELLSTNGDPQLRGEYFDRRVIEHILEVFKEKTGKDASSNRKAIQKLRREIEKANRQLISQHQVTIKIESFHDGLDLTETLTRVEFEQLNSDLFDKILKPVQHALDDAKKRRDEIDEIVLVGGSTRMPKVQQLLKEFFNGKELNKGIDPDEAVAHGAAIQGWVLSQQDPFIIVCDSAHFTLGIETAGGVMTPIIHRYTLVPTKKSLVFSTYQDNQDTVSIKVFEGERSMTKDNHFLGKLELTGIPPAPRGVPQIEVSLSQDFDGDLVVSVEDKGTGNKNAITIMIDARYTSEEIERLIRGAEIAAEEDKLVKERVEAVNELENYEDVKNAFSVVVKETLSWSDENRSVATKKDVDELQKGRKNIQSVNCVSTR</sequence>
<reference evidence="10 11" key="1">
    <citation type="journal article" date="2018" name="Genome Biol. Evol.">
        <title>Multiple Roots of Fruiting Body Formation in Amoebozoa.</title>
        <authorList>
            <person name="Hillmann F."/>
            <person name="Forbes G."/>
            <person name="Novohradska S."/>
            <person name="Ferling I."/>
            <person name="Riege K."/>
            <person name="Groth M."/>
            <person name="Westermann M."/>
            <person name="Marz M."/>
            <person name="Spaller T."/>
            <person name="Winckler T."/>
            <person name="Schaap P."/>
            <person name="Glockner G."/>
        </authorList>
    </citation>
    <scope>NUCLEOTIDE SEQUENCE [LARGE SCALE GENOMIC DNA]</scope>
    <source>
        <strain evidence="10 11">Jena</strain>
    </source>
</reference>
<dbReference type="PROSITE" id="PS01036">
    <property type="entry name" value="HSP70_3"/>
    <property type="match status" value="1"/>
</dbReference>
<name>A0A2P6MQK1_9EUKA</name>
<dbReference type="GO" id="GO:0005788">
    <property type="term" value="C:endoplasmic reticulum lumen"/>
    <property type="evidence" value="ECO:0007669"/>
    <property type="project" value="UniProtKB-SubCell"/>
</dbReference>
<dbReference type="CDD" id="cd10241">
    <property type="entry name" value="ASKHA_NBD_HSP70_BiP"/>
    <property type="match status" value="1"/>
</dbReference>
<evidence type="ECO:0000256" key="7">
    <source>
        <dbReference type="RuleBase" id="RU003322"/>
    </source>
</evidence>
<evidence type="ECO:0000313" key="10">
    <source>
        <dbReference type="EMBL" id="PRP73956.1"/>
    </source>
</evidence>
<keyword evidence="4 7" id="KW-0547">Nucleotide-binding</keyword>
<dbReference type="InterPro" id="IPR043129">
    <property type="entry name" value="ATPase_NBD"/>
</dbReference>
<evidence type="ECO:0000256" key="1">
    <source>
        <dbReference type="ARBA" id="ARBA00004319"/>
    </source>
</evidence>
<dbReference type="STRING" id="1890364.A0A2P6MQK1"/>
<dbReference type="Gene3D" id="3.30.30.30">
    <property type="match status" value="1"/>
</dbReference>
<evidence type="ECO:0000313" key="11">
    <source>
        <dbReference type="Proteomes" id="UP000241769"/>
    </source>
</evidence>
<dbReference type="InterPro" id="IPR042050">
    <property type="entry name" value="BIP_NBD"/>
</dbReference>